<organism evidence="1 2">
    <name type="scientific">Stylosanthes scabra</name>
    <dbReference type="NCBI Taxonomy" id="79078"/>
    <lineage>
        <taxon>Eukaryota</taxon>
        <taxon>Viridiplantae</taxon>
        <taxon>Streptophyta</taxon>
        <taxon>Embryophyta</taxon>
        <taxon>Tracheophyta</taxon>
        <taxon>Spermatophyta</taxon>
        <taxon>Magnoliopsida</taxon>
        <taxon>eudicotyledons</taxon>
        <taxon>Gunneridae</taxon>
        <taxon>Pentapetalae</taxon>
        <taxon>rosids</taxon>
        <taxon>fabids</taxon>
        <taxon>Fabales</taxon>
        <taxon>Fabaceae</taxon>
        <taxon>Papilionoideae</taxon>
        <taxon>50 kb inversion clade</taxon>
        <taxon>dalbergioids sensu lato</taxon>
        <taxon>Dalbergieae</taxon>
        <taxon>Pterocarpus clade</taxon>
        <taxon>Stylosanthes</taxon>
    </lineage>
</organism>
<evidence type="ECO:0000313" key="1">
    <source>
        <dbReference type="EMBL" id="MED6219395.1"/>
    </source>
</evidence>
<dbReference type="PANTHER" id="PTHR45084:SF1">
    <property type="entry name" value="ERAD-ASSOCIATED E3 UBIQUITIN-PROTEIN LIGASE COMPONENT HRD3A-RELATED"/>
    <property type="match status" value="1"/>
</dbReference>
<protein>
    <submittedName>
        <fullName evidence="1">Uncharacterized protein</fullName>
    </submittedName>
</protein>
<comment type="caution">
    <text evidence="1">The sequence shown here is derived from an EMBL/GenBank/DDBJ whole genome shotgun (WGS) entry which is preliminary data.</text>
</comment>
<gene>
    <name evidence="1" type="ORF">PIB30_035400</name>
</gene>
<dbReference type="PANTHER" id="PTHR45084">
    <property type="entry name" value="ERAD-ASSOCIATED E3 UBIQUITIN-PROTEIN LIGASE COMPONENT HRD3A-RELATED"/>
    <property type="match status" value="1"/>
</dbReference>
<evidence type="ECO:0000313" key="2">
    <source>
        <dbReference type="Proteomes" id="UP001341840"/>
    </source>
</evidence>
<accession>A0ABU6ZC70</accession>
<reference evidence="1 2" key="1">
    <citation type="journal article" date="2023" name="Plants (Basel)">
        <title>Bridging the Gap: Combining Genomics and Transcriptomics Approaches to Understand Stylosanthes scabra, an Orphan Legume from the Brazilian Caatinga.</title>
        <authorList>
            <person name="Ferreira-Neto J.R.C."/>
            <person name="da Silva M.D."/>
            <person name="Binneck E."/>
            <person name="de Melo N.F."/>
            <person name="da Silva R.H."/>
            <person name="de Melo A.L.T.M."/>
            <person name="Pandolfi V."/>
            <person name="Bustamante F.O."/>
            <person name="Brasileiro-Vidal A.C."/>
            <person name="Benko-Iseppon A.M."/>
        </authorList>
    </citation>
    <scope>NUCLEOTIDE SEQUENCE [LARGE SCALE GENOMIC DNA]</scope>
    <source>
        <tissue evidence="1">Leaves</tissue>
    </source>
</reference>
<sequence length="194" mass="22560">MMTSDFQILTYQAQKRNAGAMYKVGLFYYFGLRGLHRYHSKALLVLEGRREGRTQVHETSRALVWRGTTRRPLNGLPLHPDSSYILLITGCVICMSSKVMESTRRITPKQKKYSENAADNAEVGGHYNMRHSTSWRRFSILVLDSKRTSPLEEYDTHEPEVTSSVHLAEVAYLGIEWFNSKTRKWWEETRNRDA</sequence>
<keyword evidence="2" id="KW-1185">Reference proteome</keyword>
<proteinExistence type="predicted"/>
<dbReference type="Proteomes" id="UP001341840">
    <property type="component" value="Unassembled WGS sequence"/>
</dbReference>
<dbReference type="EMBL" id="JASCZI010272029">
    <property type="protein sequence ID" value="MED6219395.1"/>
    <property type="molecule type" value="Genomic_DNA"/>
</dbReference>
<dbReference type="InterPro" id="IPR044623">
    <property type="entry name" value="HRD3"/>
</dbReference>
<name>A0ABU6ZC70_9FABA</name>